<dbReference type="InterPro" id="IPR031148">
    <property type="entry name" value="Plexin"/>
</dbReference>
<evidence type="ECO:0000259" key="3">
    <source>
        <dbReference type="Pfam" id="PF18020"/>
    </source>
</evidence>
<dbReference type="SUPFAM" id="SSF81296">
    <property type="entry name" value="E set domains"/>
    <property type="match status" value="1"/>
</dbReference>
<dbReference type="GO" id="GO:0030334">
    <property type="term" value="P:regulation of cell migration"/>
    <property type="evidence" value="ECO:0007669"/>
    <property type="project" value="TreeGrafter"/>
</dbReference>
<dbReference type="GO" id="GO:0008360">
    <property type="term" value="P:regulation of cell shape"/>
    <property type="evidence" value="ECO:0007669"/>
    <property type="project" value="TreeGrafter"/>
</dbReference>
<dbReference type="GO" id="GO:0005886">
    <property type="term" value="C:plasma membrane"/>
    <property type="evidence" value="ECO:0007669"/>
    <property type="project" value="TreeGrafter"/>
</dbReference>
<dbReference type="InterPro" id="IPR041019">
    <property type="entry name" value="TIG1_plexin"/>
</dbReference>
<dbReference type="Gene3D" id="2.60.40.10">
    <property type="entry name" value="Immunoglobulins"/>
    <property type="match status" value="2"/>
</dbReference>
<feature type="domain" description="Plexin TIG" evidence="3">
    <location>
        <begin position="106"/>
        <end position="169"/>
    </location>
</feature>
<dbReference type="Pfam" id="PF18020">
    <property type="entry name" value="TIG_2"/>
    <property type="match status" value="1"/>
</dbReference>
<dbReference type="PANTHER" id="PTHR22625:SF36">
    <property type="entry name" value="PLEXIN-B1"/>
    <property type="match status" value="1"/>
</dbReference>
<sequence>MRPANISREERREVFLTVPDLPPLWPGESYSCHFGEYQSPALPTASGVRCLSPDPSGAPVLPRGADHVSVSVELRLGAVVIAKAPLSFYDCVAITDLHPSAPVQGSTLLPVHVERKVRLLGRNLRLLQDGPGDSECVMELEGREVAVAAEVECELPPDTRCHVTCQQHQDPKVHSLFPSRGPRAGGTRLTLRGAKLLTGRPEDIRVMVGDQPCHL</sequence>
<keyword evidence="5" id="KW-1185">Reference proteome</keyword>
<evidence type="ECO:0000313" key="4">
    <source>
        <dbReference type="EMBL" id="EPQ07227.1"/>
    </source>
</evidence>
<gene>
    <name evidence="4" type="ORF">D623_10011378</name>
</gene>
<dbReference type="EMBL" id="KE162175">
    <property type="protein sequence ID" value="EPQ07227.1"/>
    <property type="molecule type" value="Genomic_DNA"/>
</dbReference>
<evidence type="ECO:0000313" key="5">
    <source>
        <dbReference type="Proteomes" id="UP000052978"/>
    </source>
</evidence>
<proteinExistence type="predicted"/>
<dbReference type="GO" id="GO:0002116">
    <property type="term" value="C:semaphorin receptor complex"/>
    <property type="evidence" value="ECO:0007669"/>
    <property type="project" value="TreeGrafter"/>
</dbReference>
<dbReference type="InterPro" id="IPR014756">
    <property type="entry name" value="Ig_E-set"/>
</dbReference>
<feature type="domain" description="IPT/TIG" evidence="1">
    <location>
        <begin position="171"/>
        <end position="213"/>
    </location>
</feature>
<dbReference type="GO" id="GO:0050772">
    <property type="term" value="P:positive regulation of axonogenesis"/>
    <property type="evidence" value="ECO:0007669"/>
    <property type="project" value="TreeGrafter"/>
</dbReference>
<organism evidence="4 5">
    <name type="scientific">Myotis brandtii</name>
    <name type="common">Brandt's bat</name>
    <dbReference type="NCBI Taxonomy" id="109478"/>
    <lineage>
        <taxon>Eukaryota</taxon>
        <taxon>Metazoa</taxon>
        <taxon>Chordata</taxon>
        <taxon>Craniata</taxon>
        <taxon>Vertebrata</taxon>
        <taxon>Euteleostomi</taxon>
        <taxon>Mammalia</taxon>
        <taxon>Eutheria</taxon>
        <taxon>Laurasiatheria</taxon>
        <taxon>Chiroptera</taxon>
        <taxon>Yangochiroptera</taxon>
        <taxon>Vespertilionidae</taxon>
        <taxon>Myotis</taxon>
    </lineage>
</organism>
<dbReference type="GO" id="GO:0017154">
    <property type="term" value="F:semaphorin receptor activity"/>
    <property type="evidence" value="ECO:0007669"/>
    <property type="project" value="InterPro"/>
</dbReference>
<name>S7PGF9_MYOBR</name>
<evidence type="ECO:0000259" key="2">
    <source>
        <dbReference type="Pfam" id="PF17960"/>
    </source>
</evidence>
<dbReference type="PANTHER" id="PTHR22625">
    <property type="entry name" value="PLEXIN"/>
    <property type="match status" value="1"/>
</dbReference>
<dbReference type="GO" id="GO:0007162">
    <property type="term" value="P:negative regulation of cell adhesion"/>
    <property type="evidence" value="ECO:0007669"/>
    <property type="project" value="TreeGrafter"/>
</dbReference>
<dbReference type="AlphaFoldDB" id="S7PGF9"/>
<evidence type="ECO:0000259" key="1">
    <source>
        <dbReference type="Pfam" id="PF01833"/>
    </source>
</evidence>
<dbReference type="Pfam" id="PF17960">
    <property type="entry name" value="TIG_plexin"/>
    <property type="match status" value="1"/>
</dbReference>
<accession>S7PGF9</accession>
<dbReference type="InterPro" id="IPR002909">
    <property type="entry name" value="IPT_dom"/>
</dbReference>
<protein>
    <submittedName>
        <fullName evidence="4">Plexin-B1</fullName>
    </submittedName>
</protein>
<reference evidence="4 5" key="1">
    <citation type="journal article" date="2013" name="Nat. Commun.">
        <title>Genome analysis reveals insights into physiology and longevity of the Brandt's bat Myotis brandtii.</title>
        <authorList>
            <person name="Seim I."/>
            <person name="Fang X."/>
            <person name="Xiong Z."/>
            <person name="Lobanov A.V."/>
            <person name="Huang Z."/>
            <person name="Ma S."/>
            <person name="Feng Y."/>
            <person name="Turanov A.A."/>
            <person name="Zhu Y."/>
            <person name="Lenz T.L."/>
            <person name="Gerashchenko M.V."/>
            <person name="Fan D."/>
            <person name="Hee Yim S."/>
            <person name="Yao X."/>
            <person name="Jordan D."/>
            <person name="Xiong Y."/>
            <person name="Ma Y."/>
            <person name="Lyapunov A.N."/>
            <person name="Chen G."/>
            <person name="Kulakova O.I."/>
            <person name="Sun Y."/>
            <person name="Lee S.G."/>
            <person name="Bronson R.T."/>
            <person name="Moskalev A.A."/>
            <person name="Sunyaev S.R."/>
            <person name="Zhang G."/>
            <person name="Krogh A."/>
            <person name="Wang J."/>
            <person name="Gladyshev V.N."/>
        </authorList>
    </citation>
    <scope>NUCLEOTIDE SEQUENCE [LARGE SCALE GENOMIC DNA]</scope>
</reference>
<dbReference type="Proteomes" id="UP000052978">
    <property type="component" value="Unassembled WGS sequence"/>
</dbReference>
<dbReference type="Pfam" id="PF01833">
    <property type="entry name" value="TIG"/>
    <property type="match status" value="1"/>
</dbReference>
<feature type="domain" description="Plexin TIG" evidence="2">
    <location>
        <begin position="2"/>
        <end position="89"/>
    </location>
</feature>
<dbReference type="eggNOG" id="KOG3610">
    <property type="taxonomic scope" value="Eukaryota"/>
</dbReference>
<dbReference type="InterPro" id="IPR041362">
    <property type="entry name" value="TIG2_plexin"/>
</dbReference>
<dbReference type="InterPro" id="IPR013783">
    <property type="entry name" value="Ig-like_fold"/>
</dbReference>